<dbReference type="SUPFAM" id="SSF56235">
    <property type="entry name" value="N-terminal nucleophile aminohydrolases (Ntn hydrolases)"/>
    <property type="match status" value="1"/>
</dbReference>
<evidence type="ECO:0000256" key="2">
    <source>
        <dbReference type="ARBA" id="ARBA00022801"/>
    </source>
</evidence>
<evidence type="ECO:0000313" key="7">
    <source>
        <dbReference type="EMBL" id="KYO53802.1"/>
    </source>
</evidence>
<dbReference type="InterPro" id="IPR023343">
    <property type="entry name" value="Penicillin_amidase_dom1"/>
</dbReference>
<organism evidence="7 8">
    <name type="scientific">Tistrella mobilis</name>
    <dbReference type="NCBI Taxonomy" id="171437"/>
    <lineage>
        <taxon>Bacteria</taxon>
        <taxon>Pseudomonadati</taxon>
        <taxon>Pseudomonadota</taxon>
        <taxon>Alphaproteobacteria</taxon>
        <taxon>Geminicoccales</taxon>
        <taxon>Geminicoccaceae</taxon>
        <taxon>Tistrella</taxon>
    </lineage>
</organism>
<protein>
    <recommendedName>
        <fullName evidence="9">Penicillin amidase</fullName>
    </recommendedName>
</protein>
<dbReference type="OrthoDB" id="9760084at2"/>
<dbReference type="Proteomes" id="UP000075787">
    <property type="component" value="Unassembled WGS sequence"/>
</dbReference>
<dbReference type="InterPro" id="IPR043146">
    <property type="entry name" value="Penicillin_amidase_N_B-knob"/>
</dbReference>
<dbReference type="GO" id="GO:0016811">
    <property type="term" value="F:hydrolase activity, acting on carbon-nitrogen (but not peptide) bonds, in linear amides"/>
    <property type="evidence" value="ECO:0007669"/>
    <property type="project" value="InterPro"/>
</dbReference>
<dbReference type="AlphaFoldDB" id="A0A162L8N2"/>
<dbReference type="InterPro" id="IPR043147">
    <property type="entry name" value="Penicillin_amidase_A-knob"/>
</dbReference>
<dbReference type="InterPro" id="IPR002692">
    <property type="entry name" value="S45"/>
</dbReference>
<dbReference type="Gene3D" id="2.30.120.10">
    <property type="match status" value="1"/>
</dbReference>
<feature type="active site" description="Nucleophile" evidence="4">
    <location>
        <position position="257"/>
    </location>
</feature>
<dbReference type="PANTHER" id="PTHR34218">
    <property type="entry name" value="PEPTIDASE S45 PENICILLIN AMIDASE"/>
    <property type="match status" value="1"/>
</dbReference>
<keyword evidence="3" id="KW-0865">Zymogen</keyword>
<evidence type="ECO:0000256" key="1">
    <source>
        <dbReference type="ARBA" id="ARBA00006586"/>
    </source>
</evidence>
<sequence length="814" mass="89450">MRWIGRILGGLVFIVIAAVVIGVIWLRTSLPETEGRLALQGLSGEVTVIRDENDVPHIKARSIEDAVFALGFLHAQDRLWQMEFQRRVGSGRLSEFAGKSTLSIDRFIRTIGVYGHAERAYAKLDDQTRRRLDAYVAGVNAYIASHDGAWPLEFVLTGITPTPWKPADSMVWLKMMAWDLAKNWRDELLRARMLAAGITPEQISDLWPDYDADGNVALPEIAGLGTDLDALTKIYAATPFATLLDQGAAPPIDGIGSNNWVLSGAHTATGKPMLANDPHLGLGAPSLWYLAHLSAPGLEVIGATLPGLPTVMLGRTNTFAWGFTNTGPDTQDFVIEQLTAPGADTYETPDGLLAFTTRSETIQVKGAEPESFTVRESRNGPIVTDVVNGGGELTDRRHVLAFRWVALTDDDPTLRAAFAANTATDFPSFREGLRDFYWPQQNIVFADTGGRIAYLAPARVPIRASGDGFLPSRGWTGEGDWTGWIPYDELPQLTDPEDGRIVTANQRITPEGYPYFISREWTAPYRADRIDQMLDETDKHDTESFRAIMGDTVSLMARQFMPLMMAGLRDASPEHPAAAEALDILKRWDGDMAADQTAPLIFSAWYDALLPRIAADELGDDLFGDYRGHRTEFLRVALTRDPVWCDDRRTTETESCAVQIARALDDAMALLIHTQGEDMSAWIWGKAHPAVSENRVLSAVPVLKDVLAISHPIGGDPFTVNAQRWAADAPEGPQMFRSTHGPGYRAIYDLADPQRSMFIQSTGQSGNPLSAGYDAFASRWTETRFIPMITDWSRIDAAAGTKRLTLAPATAPAN</sequence>
<keyword evidence="6" id="KW-1133">Transmembrane helix</keyword>
<dbReference type="Gene3D" id="3.60.20.10">
    <property type="entry name" value="Glutamine Phosphoribosylpyrophosphate, subunit 1, domain 1"/>
    <property type="match status" value="1"/>
</dbReference>
<proteinExistence type="inferred from homology"/>
<dbReference type="GO" id="GO:0017000">
    <property type="term" value="P:antibiotic biosynthetic process"/>
    <property type="evidence" value="ECO:0007669"/>
    <property type="project" value="InterPro"/>
</dbReference>
<name>A0A162L8N2_9PROT</name>
<evidence type="ECO:0000256" key="6">
    <source>
        <dbReference type="SAM" id="Phobius"/>
    </source>
</evidence>
<dbReference type="PIRSF" id="PIRSF001227">
    <property type="entry name" value="Pen_acylase"/>
    <property type="match status" value="1"/>
</dbReference>
<dbReference type="RefSeq" id="WP_062763399.1">
    <property type="nucleotide sequence ID" value="NZ_CP121045.1"/>
</dbReference>
<keyword evidence="5" id="KW-0479">Metal-binding</keyword>
<evidence type="ECO:0008006" key="9">
    <source>
        <dbReference type="Google" id="ProtNLM"/>
    </source>
</evidence>
<comment type="caution">
    <text evidence="7">The sequence shown here is derived from an EMBL/GenBank/DDBJ whole genome shotgun (WGS) entry which is preliminary data.</text>
</comment>
<dbReference type="PANTHER" id="PTHR34218:SF4">
    <property type="entry name" value="ACYL-HOMOSERINE LACTONE ACYLASE QUIP"/>
    <property type="match status" value="1"/>
</dbReference>
<dbReference type="CDD" id="cd03747">
    <property type="entry name" value="Ntn_PGA_like"/>
    <property type="match status" value="1"/>
</dbReference>
<keyword evidence="5" id="KW-0106">Calcium</keyword>
<feature type="binding site" evidence="5">
    <location>
        <position position="187"/>
    </location>
    <ligand>
        <name>Ca(2+)</name>
        <dbReference type="ChEBI" id="CHEBI:29108"/>
    </ligand>
</feature>
<dbReference type="EMBL" id="LPZR01000106">
    <property type="protein sequence ID" value="KYO53802.1"/>
    <property type="molecule type" value="Genomic_DNA"/>
</dbReference>
<comment type="similarity">
    <text evidence="1">Belongs to the peptidase S45 family.</text>
</comment>
<gene>
    <name evidence="7" type="ORF">AUP44_26095</name>
</gene>
<comment type="cofactor">
    <cofactor evidence="5">
        <name>Ca(2+)</name>
        <dbReference type="ChEBI" id="CHEBI:29108"/>
    </cofactor>
    <text evidence="5">Binds 1 Ca(2+) ion per dimer.</text>
</comment>
<dbReference type="Gene3D" id="1.10.1400.10">
    <property type="match status" value="1"/>
</dbReference>
<keyword evidence="2" id="KW-0378">Hydrolase</keyword>
<feature type="binding site" evidence="5">
    <location>
        <position position="329"/>
    </location>
    <ligand>
        <name>Ca(2+)</name>
        <dbReference type="ChEBI" id="CHEBI:29108"/>
    </ligand>
</feature>
<dbReference type="Pfam" id="PF01804">
    <property type="entry name" value="Penicil_amidase"/>
    <property type="match status" value="1"/>
</dbReference>
<accession>A0A162L8N2</accession>
<dbReference type="InterPro" id="IPR029055">
    <property type="entry name" value="Ntn_hydrolases_N"/>
</dbReference>
<feature type="transmembrane region" description="Helical" evidence="6">
    <location>
        <begin position="7"/>
        <end position="26"/>
    </location>
</feature>
<dbReference type="Gene3D" id="1.10.439.10">
    <property type="entry name" value="Penicillin Amidohydrolase, domain 1"/>
    <property type="match status" value="1"/>
</dbReference>
<keyword evidence="6" id="KW-0812">Transmembrane</keyword>
<dbReference type="GeneID" id="97241955"/>
<evidence type="ECO:0000313" key="8">
    <source>
        <dbReference type="Proteomes" id="UP000075787"/>
    </source>
</evidence>
<evidence type="ECO:0000256" key="4">
    <source>
        <dbReference type="PIRSR" id="PIRSR001227-1"/>
    </source>
</evidence>
<evidence type="ECO:0000256" key="3">
    <source>
        <dbReference type="ARBA" id="ARBA00023145"/>
    </source>
</evidence>
<reference evidence="7 8" key="1">
    <citation type="submission" date="2015-12" db="EMBL/GenBank/DDBJ databases">
        <title>Genome sequence of Tistrella mobilis MCCC 1A02139.</title>
        <authorList>
            <person name="Lu L."/>
            <person name="Lai Q."/>
            <person name="Shao Z."/>
            <person name="Qian P."/>
        </authorList>
    </citation>
    <scope>NUCLEOTIDE SEQUENCE [LARGE SCALE GENOMIC DNA]</scope>
    <source>
        <strain evidence="7 8">MCCC 1A02139</strain>
    </source>
</reference>
<feature type="binding site" evidence="5">
    <location>
        <position position="332"/>
    </location>
    <ligand>
        <name>Ca(2+)</name>
        <dbReference type="ChEBI" id="CHEBI:29108"/>
    </ligand>
</feature>
<dbReference type="InterPro" id="IPR014395">
    <property type="entry name" value="Pen/GL7ACA/AHL_acylase"/>
</dbReference>
<keyword evidence="6" id="KW-0472">Membrane</keyword>
<evidence type="ECO:0000256" key="5">
    <source>
        <dbReference type="PIRSR" id="PIRSR001227-2"/>
    </source>
</evidence>
<dbReference type="GO" id="GO:0046872">
    <property type="term" value="F:metal ion binding"/>
    <property type="evidence" value="ECO:0007669"/>
    <property type="project" value="UniProtKB-KW"/>
</dbReference>